<feature type="transmembrane region" description="Helical" evidence="1">
    <location>
        <begin position="21"/>
        <end position="43"/>
    </location>
</feature>
<gene>
    <name evidence="2" type="ORF">J2S49_001572</name>
</gene>
<dbReference type="Proteomes" id="UP001235966">
    <property type="component" value="Unassembled WGS sequence"/>
</dbReference>
<proteinExistence type="predicted"/>
<name>A0ABT9NDP4_9ACTO</name>
<evidence type="ECO:0000256" key="1">
    <source>
        <dbReference type="SAM" id="Phobius"/>
    </source>
</evidence>
<comment type="caution">
    <text evidence="2">The sequence shown here is derived from an EMBL/GenBank/DDBJ whole genome shotgun (WGS) entry which is preliminary data.</text>
</comment>
<accession>A0ABT9NDP4</accession>
<keyword evidence="1" id="KW-0472">Membrane</keyword>
<sequence>MRTASRERGQPTEPGNAVVEFIGVLAAIVLPSLIFIVGAATIATHQFAIVAGAREAARAFVRAPDSNQAFSVGARAGNHALAERGISDGVITFTCTQTPCLTPGASVTAHVKTQIELPVIGATIPLEATVSMNVDPLRSVR</sequence>
<reference evidence="2 3" key="1">
    <citation type="submission" date="2023-07" db="EMBL/GenBank/DDBJ databases">
        <title>Sequencing the genomes of 1000 actinobacteria strains.</title>
        <authorList>
            <person name="Klenk H.-P."/>
        </authorList>
    </citation>
    <scope>NUCLEOTIDE SEQUENCE [LARGE SCALE GENOMIC DNA]</scope>
    <source>
        <strain evidence="2 3">DSM 102162</strain>
    </source>
</reference>
<keyword evidence="1" id="KW-0812">Transmembrane</keyword>
<evidence type="ECO:0000313" key="3">
    <source>
        <dbReference type="Proteomes" id="UP001235966"/>
    </source>
</evidence>
<evidence type="ECO:0000313" key="2">
    <source>
        <dbReference type="EMBL" id="MDP9801496.1"/>
    </source>
</evidence>
<dbReference type="RefSeq" id="WP_278059578.1">
    <property type="nucleotide sequence ID" value="NZ_CP121247.1"/>
</dbReference>
<evidence type="ECO:0008006" key="4">
    <source>
        <dbReference type="Google" id="ProtNLM"/>
    </source>
</evidence>
<protein>
    <recommendedName>
        <fullName evidence="4">TadE-like protein</fullName>
    </recommendedName>
</protein>
<keyword evidence="1" id="KW-1133">Transmembrane helix</keyword>
<dbReference type="EMBL" id="JAUSQW010000001">
    <property type="protein sequence ID" value="MDP9801496.1"/>
    <property type="molecule type" value="Genomic_DNA"/>
</dbReference>
<organism evidence="2 3">
    <name type="scientific">Arcanobacterium wilhelmae</name>
    <dbReference type="NCBI Taxonomy" id="1803177"/>
    <lineage>
        <taxon>Bacteria</taxon>
        <taxon>Bacillati</taxon>
        <taxon>Actinomycetota</taxon>
        <taxon>Actinomycetes</taxon>
        <taxon>Actinomycetales</taxon>
        <taxon>Actinomycetaceae</taxon>
        <taxon>Arcanobacterium</taxon>
    </lineage>
</organism>
<keyword evidence="3" id="KW-1185">Reference proteome</keyword>